<keyword evidence="3" id="KW-0342">GTP-binding</keyword>
<keyword evidence="2" id="KW-0547">Nucleotide-binding</keyword>
<evidence type="ECO:0000256" key="4">
    <source>
        <dbReference type="SAM" id="MobiDB-lite"/>
    </source>
</evidence>
<dbReference type="Proteomes" id="UP001224775">
    <property type="component" value="Unassembled WGS sequence"/>
</dbReference>
<reference evidence="7" key="1">
    <citation type="submission" date="2023-06" db="EMBL/GenBank/DDBJ databases">
        <title>Survivors Of The Sea: Transcriptome response of Skeletonema marinoi to long-term dormancy.</title>
        <authorList>
            <person name="Pinder M.I.M."/>
            <person name="Kourtchenko O."/>
            <person name="Robertson E.K."/>
            <person name="Larsson T."/>
            <person name="Maumus F."/>
            <person name="Osuna-Cruz C.M."/>
            <person name="Vancaester E."/>
            <person name="Stenow R."/>
            <person name="Vandepoele K."/>
            <person name="Ploug H."/>
            <person name="Bruchert V."/>
            <person name="Godhe A."/>
            <person name="Topel M."/>
        </authorList>
    </citation>
    <scope>NUCLEOTIDE SEQUENCE</scope>
    <source>
        <strain evidence="7">R05AC</strain>
    </source>
</reference>
<feature type="domain" description="Translation elongation factor EFG/EF2" evidence="6">
    <location>
        <begin position="313"/>
        <end position="433"/>
    </location>
</feature>
<feature type="domain" description="Elongation factor EFG" evidence="5">
    <location>
        <begin position="435"/>
        <end position="523"/>
    </location>
</feature>
<dbReference type="GO" id="GO:0009507">
    <property type="term" value="C:chloroplast"/>
    <property type="evidence" value="ECO:0007669"/>
    <property type="project" value="UniProtKB-SubCell"/>
</dbReference>
<evidence type="ECO:0000256" key="1">
    <source>
        <dbReference type="ARBA" id="ARBA00004229"/>
    </source>
</evidence>
<dbReference type="SMART" id="SM00838">
    <property type="entry name" value="EFG_C"/>
    <property type="match status" value="1"/>
</dbReference>
<dbReference type="InterPro" id="IPR027417">
    <property type="entry name" value="P-loop_NTPase"/>
</dbReference>
<dbReference type="InterPro" id="IPR035647">
    <property type="entry name" value="EFG_III/V"/>
</dbReference>
<dbReference type="EMBL" id="JATAAI010000004">
    <property type="protein sequence ID" value="KAK1746279.1"/>
    <property type="molecule type" value="Genomic_DNA"/>
</dbReference>
<proteinExistence type="predicted"/>
<dbReference type="CDD" id="cd01514">
    <property type="entry name" value="Elongation_Factor_C"/>
    <property type="match status" value="1"/>
</dbReference>
<dbReference type="InterPro" id="IPR005517">
    <property type="entry name" value="Transl_elong_EFG/EF2_IV"/>
</dbReference>
<dbReference type="GO" id="GO:0003746">
    <property type="term" value="F:translation elongation factor activity"/>
    <property type="evidence" value="ECO:0007669"/>
    <property type="project" value="InterPro"/>
</dbReference>
<accession>A0AAD9DHI0</accession>
<dbReference type="Gene3D" id="3.30.230.10">
    <property type="match status" value="1"/>
</dbReference>
<dbReference type="InterPro" id="IPR000640">
    <property type="entry name" value="EFG_V-like"/>
</dbReference>
<evidence type="ECO:0000256" key="2">
    <source>
        <dbReference type="ARBA" id="ARBA00022741"/>
    </source>
</evidence>
<dbReference type="Pfam" id="PF03764">
    <property type="entry name" value="EFG_IV"/>
    <property type="match status" value="1"/>
</dbReference>
<sequence>MIRNVAIVGHSHSGKTSLSEWMLYDEKVLTKQPLAGQSLLDSDPAESSRHSNANSALDGSDSAVIVASVCDDLKPGTITSFKECQEKNIKSILCLSKMDRPFIDVDNFMDEFEASLGVKPVPLQDIVKNDEPGTEEAWMHLEEAVAMTDDDLLMEYLDDDALAPDKERLPFPNGAKVLPGNVIAVPKLDSVQTNDILTVKEAVSEEAAEIKIEEATQVLTPLSRRAAELPLMYTALVSLPESDGKKGGRGKSNSGSDKLISALQAISREGLAVKVDTVKGSLLLHCMSGDHAQLIATRVKDRYGIDIELSANPVQYKETISKAAINIEGRHKKQSGGSGQFGVCVINMEPLEEGSGVEFVSQIKGGVISKPFIASVEKGVREQLEMGGPLAGYPVSDVRVHTTDEKMHSVDSNDFAFTSAGKLSVKAALSKAGTRLLQPMEEVHFQVSEKMVGEITSIVSRIDGYVMGSESTGVDSVEIEAILPSASIPAVSDALRSKTAGSGTFNNVFAHYQAISDEQTVKQIVDESPYRHE</sequence>
<evidence type="ECO:0000256" key="3">
    <source>
        <dbReference type="ARBA" id="ARBA00023134"/>
    </source>
</evidence>
<comment type="caution">
    <text evidence="7">The sequence shown here is derived from an EMBL/GenBank/DDBJ whole genome shotgun (WGS) entry which is preliminary data.</text>
</comment>
<evidence type="ECO:0000313" key="7">
    <source>
        <dbReference type="EMBL" id="KAK1746279.1"/>
    </source>
</evidence>
<name>A0AAD9DHI0_9STRA</name>
<dbReference type="PANTHER" id="PTHR43261">
    <property type="entry name" value="TRANSLATION ELONGATION FACTOR G-RELATED"/>
    <property type="match status" value="1"/>
</dbReference>
<dbReference type="Gene3D" id="3.30.70.240">
    <property type="match status" value="1"/>
</dbReference>
<evidence type="ECO:0000259" key="5">
    <source>
        <dbReference type="SMART" id="SM00838"/>
    </source>
</evidence>
<dbReference type="CDD" id="cd01434">
    <property type="entry name" value="EFG_mtEFG1_IV"/>
    <property type="match status" value="1"/>
</dbReference>
<dbReference type="Pfam" id="PF00679">
    <property type="entry name" value="EFG_C"/>
    <property type="match status" value="1"/>
</dbReference>
<protein>
    <submittedName>
        <fullName evidence="7">Ribosome-releasing factor</fullName>
    </submittedName>
</protein>
<dbReference type="InterPro" id="IPR047872">
    <property type="entry name" value="EFG_IV"/>
</dbReference>
<organism evidence="7 8">
    <name type="scientific">Skeletonema marinoi</name>
    <dbReference type="NCBI Taxonomy" id="267567"/>
    <lineage>
        <taxon>Eukaryota</taxon>
        <taxon>Sar</taxon>
        <taxon>Stramenopiles</taxon>
        <taxon>Ochrophyta</taxon>
        <taxon>Bacillariophyta</taxon>
        <taxon>Coscinodiscophyceae</taxon>
        <taxon>Thalassiosirophycidae</taxon>
        <taxon>Thalassiosirales</taxon>
        <taxon>Skeletonemataceae</taxon>
        <taxon>Skeletonema</taxon>
        <taxon>Skeletonema marinoi-dohrnii complex</taxon>
    </lineage>
</organism>
<feature type="region of interest" description="Disordered" evidence="4">
    <location>
        <begin position="38"/>
        <end position="57"/>
    </location>
</feature>
<evidence type="ECO:0000313" key="8">
    <source>
        <dbReference type="Proteomes" id="UP001224775"/>
    </source>
</evidence>
<dbReference type="PANTHER" id="PTHR43261:SF6">
    <property type="entry name" value="ELONGATION FACTOR G-LIKE PROTEIN"/>
    <property type="match status" value="1"/>
</dbReference>
<dbReference type="SUPFAM" id="SSF54980">
    <property type="entry name" value="EF-G C-terminal domain-like"/>
    <property type="match status" value="1"/>
</dbReference>
<dbReference type="AlphaFoldDB" id="A0AAD9DHI0"/>
<gene>
    <name evidence="7" type="ORF">QTG54_002886</name>
</gene>
<dbReference type="InterPro" id="IPR020568">
    <property type="entry name" value="Ribosomal_Su5_D2-typ_SF"/>
</dbReference>
<comment type="subcellular location">
    <subcellularLocation>
        <location evidence="1">Plastid</location>
        <location evidence="1">Chloroplast</location>
    </subcellularLocation>
</comment>
<dbReference type="SUPFAM" id="SSF54211">
    <property type="entry name" value="Ribosomal protein S5 domain 2-like"/>
    <property type="match status" value="1"/>
</dbReference>
<dbReference type="Gene3D" id="3.40.50.300">
    <property type="entry name" value="P-loop containing nucleotide triphosphate hydrolases"/>
    <property type="match status" value="2"/>
</dbReference>
<dbReference type="SMART" id="SM00889">
    <property type="entry name" value="EFG_IV"/>
    <property type="match status" value="1"/>
</dbReference>
<evidence type="ECO:0000259" key="6">
    <source>
        <dbReference type="SMART" id="SM00889"/>
    </source>
</evidence>
<dbReference type="GO" id="GO:0032790">
    <property type="term" value="P:ribosome disassembly"/>
    <property type="evidence" value="ECO:0007669"/>
    <property type="project" value="TreeGrafter"/>
</dbReference>
<dbReference type="GO" id="GO:0005525">
    <property type="term" value="F:GTP binding"/>
    <property type="evidence" value="ECO:0007669"/>
    <property type="project" value="UniProtKB-KW"/>
</dbReference>
<keyword evidence="8" id="KW-1185">Reference proteome</keyword>
<dbReference type="InterPro" id="IPR014721">
    <property type="entry name" value="Ribsml_uS5_D2-typ_fold_subgr"/>
</dbReference>
<dbReference type="SUPFAM" id="SSF52540">
    <property type="entry name" value="P-loop containing nucleoside triphosphate hydrolases"/>
    <property type="match status" value="1"/>
</dbReference>